<protein>
    <recommendedName>
        <fullName evidence="3">histidine kinase</fullName>
        <ecNumber evidence="3">2.7.13.3</ecNumber>
    </recommendedName>
</protein>
<reference evidence="15" key="1">
    <citation type="submission" date="2016-08" db="EMBL/GenBank/DDBJ databases">
        <authorList>
            <person name="Seilhamer J.J."/>
        </authorList>
    </citation>
    <scope>NUCLEOTIDE SEQUENCE</scope>
    <source>
        <strain evidence="15">86</strain>
    </source>
</reference>
<keyword evidence="9" id="KW-0067">ATP-binding</keyword>
<evidence type="ECO:0000256" key="12">
    <source>
        <dbReference type="SAM" id="Phobius"/>
    </source>
</evidence>
<dbReference type="Gene3D" id="3.30.565.10">
    <property type="entry name" value="Histidine kinase-like ATPase, C-terminal domain"/>
    <property type="match status" value="1"/>
</dbReference>
<dbReference type="Pfam" id="PF00512">
    <property type="entry name" value="HisKA"/>
    <property type="match status" value="1"/>
</dbReference>
<dbReference type="InterPro" id="IPR003594">
    <property type="entry name" value="HATPase_dom"/>
</dbReference>
<evidence type="ECO:0000259" key="13">
    <source>
        <dbReference type="PROSITE" id="PS50109"/>
    </source>
</evidence>
<sequence>MNGDAVTLSQRLFWRILPTLMVTILIVGALAYHSATREIENIYDAELINDANTLWILLKGHLDRNSFPMPTEVPDIDFSMGNQLALNQDADDYADAHAFRSWKGRSLAMVSSNAFPASVPQFGVGFADYIFANEKWRVYSLPIAKTGIVIEVAEKVALRRGLVGNILLDIALPLLVLVPAIAFLAWLVINNGLSHIRALVRQIRSRTPDDLSVLATTGMPSDLQPLVRSLNQFMQKLDTSLTLERRFADLAAHQLRTPQAGIKLLLQMLGKTTDEDERRQLMMDLVASNERAMHLIAQLLHLARVSHQPLRLEAINLHEIAAASLADVGAILGHRGFEVELVGNELAYVKADRLLLRLLIDNLVDNAVKYSPDGGELRIEIAQTGVDWRLTIDDRGPGIPEDEREAVFLKFHRVAATDRDGAGLGLAIVAEIAKRLDIQVALSKPDWEDGLRVELIMPMVAA</sequence>
<dbReference type="CDD" id="cd00075">
    <property type="entry name" value="HATPase"/>
    <property type="match status" value="1"/>
</dbReference>
<evidence type="ECO:0000256" key="2">
    <source>
        <dbReference type="ARBA" id="ARBA00004141"/>
    </source>
</evidence>
<dbReference type="GO" id="GO:0000155">
    <property type="term" value="F:phosphorelay sensor kinase activity"/>
    <property type="evidence" value="ECO:0007669"/>
    <property type="project" value="InterPro"/>
</dbReference>
<evidence type="ECO:0000256" key="9">
    <source>
        <dbReference type="ARBA" id="ARBA00022840"/>
    </source>
</evidence>
<organism evidence="15">
    <name type="scientific">uncultured Pleomorphomonas sp</name>
    <dbReference type="NCBI Taxonomy" id="442121"/>
    <lineage>
        <taxon>Bacteria</taxon>
        <taxon>Pseudomonadati</taxon>
        <taxon>Pseudomonadota</taxon>
        <taxon>Alphaproteobacteria</taxon>
        <taxon>Hyphomicrobiales</taxon>
        <taxon>Pleomorphomonadaceae</taxon>
        <taxon>Pleomorphomonas</taxon>
        <taxon>environmental samples</taxon>
    </lineage>
</organism>
<keyword evidence="12" id="KW-0472">Membrane</keyword>
<evidence type="ECO:0000256" key="3">
    <source>
        <dbReference type="ARBA" id="ARBA00012438"/>
    </source>
</evidence>
<feature type="domain" description="HAMP" evidence="14">
    <location>
        <begin position="190"/>
        <end position="242"/>
    </location>
</feature>
<evidence type="ECO:0000256" key="11">
    <source>
        <dbReference type="ARBA" id="ARBA00023012"/>
    </source>
</evidence>
<dbReference type="GO" id="GO:0005524">
    <property type="term" value="F:ATP binding"/>
    <property type="evidence" value="ECO:0007669"/>
    <property type="project" value="UniProtKB-KW"/>
</dbReference>
<dbReference type="InterPro" id="IPR036097">
    <property type="entry name" value="HisK_dim/P_sf"/>
</dbReference>
<evidence type="ECO:0000256" key="1">
    <source>
        <dbReference type="ARBA" id="ARBA00000085"/>
    </source>
</evidence>
<dbReference type="PROSITE" id="PS50109">
    <property type="entry name" value="HIS_KIN"/>
    <property type="match status" value="1"/>
</dbReference>
<dbReference type="PANTHER" id="PTHR45436:SF14">
    <property type="entry name" value="SENSOR PROTEIN QSEC"/>
    <property type="match status" value="1"/>
</dbReference>
<keyword evidence="4" id="KW-0597">Phosphoprotein</keyword>
<feature type="domain" description="Histidine kinase" evidence="13">
    <location>
        <begin position="250"/>
        <end position="461"/>
    </location>
</feature>
<accession>A0A212L9K3</accession>
<dbReference type="InterPro" id="IPR003661">
    <property type="entry name" value="HisK_dim/P_dom"/>
</dbReference>
<evidence type="ECO:0000256" key="7">
    <source>
        <dbReference type="ARBA" id="ARBA00022741"/>
    </source>
</evidence>
<dbReference type="SUPFAM" id="SSF47384">
    <property type="entry name" value="Homodimeric domain of signal transducing histidine kinase"/>
    <property type="match status" value="1"/>
</dbReference>
<evidence type="ECO:0000256" key="6">
    <source>
        <dbReference type="ARBA" id="ARBA00022692"/>
    </source>
</evidence>
<keyword evidence="5" id="KW-0808">Transferase</keyword>
<dbReference type="AlphaFoldDB" id="A0A212L9K3"/>
<dbReference type="SUPFAM" id="SSF55874">
    <property type="entry name" value="ATPase domain of HSP90 chaperone/DNA topoisomerase II/histidine kinase"/>
    <property type="match status" value="1"/>
</dbReference>
<evidence type="ECO:0000256" key="4">
    <source>
        <dbReference type="ARBA" id="ARBA00022553"/>
    </source>
</evidence>
<evidence type="ECO:0000256" key="10">
    <source>
        <dbReference type="ARBA" id="ARBA00022989"/>
    </source>
</evidence>
<gene>
    <name evidence="15" type="ORF">KL86PLE_130122</name>
</gene>
<dbReference type="CDD" id="cd00082">
    <property type="entry name" value="HisKA"/>
    <property type="match status" value="1"/>
</dbReference>
<dbReference type="SMART" id="SM00387">
    <property type="entry name" value="HATPase_c"/>
    <property type="match status" value="1"/>
</dbReference>
<dbReference type="Pfam" id="PF02518">
    <property type="entry name" value="HATPase_c"/>
    <property type="match status" value="1"/>
</dbReference>
<keyword evidence="8 15" id="KW-0418">Kinase</keyword>
<evidence type="ECO:0000256" key="8">
    <source>
        <dbReference type="ARBA" id="ARBA00022777"/>
    </source>
</evidence>
<dbReference type="InterPro" id="IPR050428">
    <property type="entry name" value="TCS_sensor_his_kinase"/>
</dbReference>
<name>A0A212L9K3_9HYPH</name>
<feature type="transmembrane region" description="Helical" evidence="12">
    <location>
        <begin position="166"/>
        <end position="189"/>
    </location>
</feature>
<dbReference type="InterPro" id="IPR036890">
    <property type="entry name" value="HATPase_C_sf"/>
</dbReference>
<feature type="transmembrane region" description="Helical" evidence="12">
    <location>
        <begin position="12"/>
        <end position="32"/>
    </location>
</feature>
<dbReference type="EC" id="2.7.13.3" evidence="3"/>
<evidence type="ECO:0000259" key="14">
    <source>
        <dbReference type="PROSITE" id="PS50885"/>
    </source>
</evidence>
<keyword evidence="7" id="KW-0547">Nucleotide-binding</keyword>
<comment type="catalytic activity">
    <reaction evidence="1">
        <text>ATP + protein L-histidine = ADP + protein N-phospho-L-histidine.</text>
        <dbReference type="EC" id="2.7.13.3"/>
    </reaction>
</comment>
<dbReference type="PANTHER" id="PTHR45436">
    <property type="entry name" value="SENSOR HISTIDINE KINASE YKOH"/>
    <property type="match status" value="1"/>
</dbReference>
<keyword evidence="10 12" id="KW-1133">Transmembrane helix</keyword>
<dbReference type="Gene3D" id="1.10.287.130">
    <property type="match status" value="1"/>
</dbReference>
<proteinExistence type="predicted"/>
<evidence type="ECO:0000256" key="5">
    <source>
        <dbReference type="ARBA" id="ARBA00022679"/>
    </source>
</evidence>
<dbReference type="InterPro" id="IPR003660">
    <property type="entry name" value="HAMP_dom"/>
</dbReference>
<keyword evidence="11" id="KW-0902">Two-component regulatory system</keyword>
<evidence type="ECO:0000313" key="15">
    <source>
        <dbReference type="EMBL" id="SCM74190.1"/>
    </source>
</evidence>
<dbReference type="GO" id="GO:0005886">
    <property type="term" value="C:plasma membrane"/>
    <property type="evidence" value="ECO:0007669"/>
    <property type="project" value="TreeGrafter"/>
</dbReference>
<keyword evidence="6 12" id="KW-0812">Transmembrane</keyword>
<comment type="subcellular location">
    <subcellularLocation>
        <location evidence="2">Membrane</location>
        <topology evidence="2">Multi-pass membrane protein</topology>
    </subcellularLocation>
</comment>
<dbReference type="InterPro" id="IPR005467">
    <property type="entry name" value="His_kinase_dom"/>
</dbReference>
<dbReference type="PROSITE" id="PS50885">
    <property type="entry name" value="HAMP"/>
    <property type="match status" value="1"/>
</dbReference>
<dbReference type="EMBL" id="FMJD01000005">
    <property type="protein sequence ID" value="SCM74190.1"/>
    <property type="molecule type" value="Genomic_DNA"/>
</dbReference>
<dbReference type="SMART" id="SM00388">
    <property type="entry name" value="HisKA"/>
    <property type="match status" value="1"/>
</dbReference>